<dbReference type="EMBL" id="JABBGM010000002">
    <property type="protein sequence ID" value="NML93507.1"/>
    <property type="molecule type" value="Genomic_DNA"/>
</dbReference>
<proteinExistence type="predicted"/>
<gene>
    <name evidence="2" type="ORF">HHL27_07490</name>
</gene>
<keyword evidence="3" id="KW-1185">Reference proteome</keyword>
<dbReference type="Pfam" id="PF06057">
    <property type="entry name" value="VirJ"/>
    <property type="match status" value="1"/>
</dbReference>
<evidence type="ECO:0000259" key="1">
    <source>
        <dbReference type="Pfam" id="PF06057"/>
    </source>
</evidence>
<accession>A0A7Y0BN13</accession>
<dbReference type="Gene3D" id="3.40.50.1820">
    <property type="entry name" value="alpha/beta hydrolase"/>
    <property type="match status" value="1"/>
</dbReference>
<dbReference type="SUPFAM" id="SSF53474">
    <property type="entry name" value="alpha/beta-Hydrolases"/>
    <property type="match status" value="1"/>
</dbReference>
<dbReference type="AlphaFoldDB" id="A0A7Y0BN13"/>
<reference evidence="2 3" key="1">
    <citation type="submission" date="2020-04" db="EMBL/GenBank/DDBJ databases">
        <title>Novosphingobium sp. TW-4 isolated from soil.</title>
        <authorList>
            <person name="Dahal R.H."/>
            <person name="Chaudhary D.K."/>
        </authorList>
    </citation>
    <scope>NUCLEOTIDE SEQUENCE [LARGE SCALE GENOMIC DNA]</scope>
    <source>
        <strain evidence="2 3">TW-4</strain>
    </source>
</reference>
<name>A0A7Y0BN13_9SPHN</name>
<evidence type="ECO:0000313" key="3">
    <source>
        <dbReference type="Proteomes" id="UP000583556"/>
    </source>
</evidence>
<feature type="domain" description="Bacterial virulence" evidence="1">
    <location>
        <begin position="49"/>
        <end position="233"/>
    </location>
</feature>
<protein>
    <submittedName>
        <fullName evidence="2">Type IV secretion system protein VirJ</fullName>
    </submittedName>
</protein>
<comment type="caution">
    <text evidence="2">The sequence shown here is derived from an EMBL/GenBank/DDBJ whole genome shotgun (WGS) entry which is preliminary data.</text>
</comment>
<dbReference type="Proteomes" id="UP000583556">
    <property type="component" value="Unassembled WGS sequence"/>
</dbReference>
<sequence>MPLRVRPPRRILAGIAAVPALALSTLAVGGYFDAQPIAYLDPAGPVHGDEAVVFLSGDMGLRVGAGEGAVEELRKRGLPVLAINSSGLFGRGRDRAYVDALVSDAMRQALARPGVHRLALVGSSFGADVLGTGVGSLPPDLRAKIASVVLVVPGTDVYFQANPSGLTYLGRPDSDPRRTARLLRGLPVTCIYGLRESETLCRQPELSNANIVGIDDGHLMLRHYGELARRVADSALFPPKPMD</sequence>
<dbReference type="InterPro" id="IPR010333">
    <property type="entry name" value="VirJ"/>
</dbReference>
<dbReference type="InterPro" id="IPR029058">
    <property type="entry name" value="AB_hydrolase_fold"/>
</dbReference>
<organism evidence="2 3">
    <name type="scientific">Novosphingobium olei</name>
    <dbReference type="NCBI Taxonomy" id="2728851"/>
    <lineage>
        <taxon>Bacteria</taxon>
        <taxon>Pseudomonadati</taxon>
        <taxon>Pseudomonadota</taxon>
        <taxon>Alphaproteobacteria</taxon>
        <taxon>Sphingomonadales</taxon>
        <taxon>Sphingomonadaceae</taxon>
        <taxon>Novosphingobium</taxon>
    </lineage>
</organism>
<evidence type="ECO:0000313" key="2">
    <source>
        <dbReference type="EMBL" id="NML93507.1"/>
    </source>
</evidence>